<dbReference type="PANTHER" id="PTHR13265">
    <property type="entry name" value="THO COMPLEX SUBUNIT 1"/>
    <property type="match status" value="1"/>
</dbReference>
<sequence>MANADVDLIDVYRRLIDSLLAKAEQVKPGKEVEPPLTETQLGGSFWLIQGKDAQLVKQLSQQTQFAAVEIAFREKFYGLLASTTIDDSEFVCIWNLLDIISVFSDNEQCEPGLIFWLIEELLDSQTIEGCRKVFDYLESRRERNTKDTVFCGRVFIFLFQSFPLGDKSAVNLRGEYHTENVTAFDDTTKETTGGTDGMDLDSPDGKETTSVADVQNQETEDQATTEKEDKLTALDTNKTPKVTVSQSGGQTGERTPDLDTLYPIFWGLQAYFSSPTKIFNAQHFATFKTGLESTLSAFRTVNTDLETSNSKTHEEIRKSTKRKRTADGPEIASSFNPKYLTSRELFDLEVNDTAFRRHVLVQALILLDFMLSLTSKSKAKLADLTNKSVLYGFLLNDEDAQWAVKMRKSIEGYLQEGAGGKFYYRMVDTVLSRDKNWVRWKAEGCPPIERPAISVDEYLSAREKAIKTYANRRLRSSPMNSLNLKFLSESESLSGVERLKETERFNVPALESLMRVIEDVEFDIDTAQTREDKEAAVQAKASKTWLMLRLSTKSKFAAFDKIEDGKNLKSLFETAQSIEATTQPTNSMPQDTTTKFSQEGESNGPSQDHEMDTETGGGASAIAEEKAADVNDAVATEADVPGS</sequence>
<proteinExistence type="predicted"/>
<name>A0A1L9PZ88_ASPVE</name>
<dbReference type="InterPro" id="IPR021861">
    <property type="entry name" value="THO_THOC1"/>
</dbReference>
<gene>
    <name evidence="2" type="ORF">ASPVEDRAFT_56368</name>
</gene>
<dbReference type="Pfam" id="PF11957">
    <property type="entry name" value="efThoc1"/>
    <property type="match status" value="1"/>
</dbReference>
<dbReference type="AlphaFoldDB" id="A0A1L9PZ88"/>
<keyword evidence="3" id="KW-1185">Reference proteome</keyword>
<dbReference type="RefSeq" id="XP_040672600.1">
    <property type="nucleotide sequence ID" value="XM_040815201.1"/>
</dbReference>
<feature type="compositionally biased region" description="Polar residues" evidence="1">
    <location>
        <begin position="208"/>
        <end position="217"/>
    </location>
</feature>
<dbReference type="PANTHER" id="PTHR13265:SF0">
    <property type="entry name" value="HPR1"/>
    <property type="match status" value="1"/>
</dbReference>
<evidence type="ECO:0008006" key="4">
    <source>
        <dbReference type="Google" id="ProtNLM"/>
    </source>
</evidence>
<evidence type="ECO:0000256" key="1">
    <source>
        <dbReference type="SAM" id="MobiDB-lite"/>
    </source>
</evidence>
<organism evidence="2 3">
    <name type="scientific">Aspergillus versicolor CBS 583.65</name>
    <dbReference type="NCBI Taxonomy" id="1036611"/>
    <lineage>
        <taxon>Eukaryota</taxon>
        <taxon>Fungi</taxon>
        <taxon>Dikarya</taxon>
        <taxon>Ascomycota</taxon>
        <taxon>Pezizomycotina</taxon>
        <taxon>Eurotiomycetes</taxon>
        <taxon>Eurotiomycetidae</taxon>
        <taxon>Eurotiales</taxon>
        <taxon>Aspergillaceae</taxon>
        <taxon>Aspergillus</taxon>
        <taxon>Aspergillus subgen. Nidulantes</taxon>
    </lineage>
</organism>
<dbReference type="GeneID" id="63730712"/>
<protein>
    <recommendedName>
        <fullName evidence="4">THO complex subunit Tho1</fullName>
    </recommendedName>
</protein>
<feature type="region of interest" description="Disordered" evidence="1">
    <location>
        <begin position="183"/>
        <end position="235"/>
    </location>
</feature>
<dbReference type="Proteomes" id="UP000184073">
    <property type="component" value="Unassembled WGS sequence"/>
</dbReference>
<dbReference type="EMBL" id="KV878135">
    <property type="protein sequence ID" value="OJJ06838.1"/>
    <property type="molecule type" value="Genomic_DNA"/>
</dbReference>
<dbReference type="GO" id="GO:0000445">
    <property type="term" value="C:THO complex part of transcription export complex"/>
    <property type="evidence" value="ECO:0007669"/>
    <property type="project" value="TreeGrafter"/>
</dbReference>
<dbReference type="OrthoDB" id="10257415at2759"/>
<evidence type="ECO:0000313" key="3">
    <source>
        <dbReference type="Proteomes" id="UP000184073"/>
    </source>
</evidence>
<feature type="region of interest" description="Disordered" evidence="1">
    <location>
        <begin position="309"/>
        <end position="329"/>
    </location>
</feature>
<dbReference type="GO" id="GO:0006406">
    <property type="term" value="P:mRNA export from nucleus"/>
    <property type="evidence" value="ECO:0007669"/>
    <property type="project" value="TreeGrafter"/>
</dbReference>
<dbReference type="VEuPathDB" id="FungiDB:ASPVEDRAFT_56368"/>
<feature type="region of interest" description="Disordered" evidence="1">
    <location>
        <begin position="578"/>
        <end position="643"/>
    </location>
</feature>
<accession>A0A1L9PZ88</accession>
<evidence type="ECO:0000313" key="2">
    <source>
        <dbReference type="EMBL" id="OJJ06838.1"/>
    </source>
</evidence>
<feature type="compositionally biased region" description="Polar residues" evidence="1">
    <location>
        <begin position="578"/>
        <end position="606"/>
    </location>
</feature>
<dbReference type="STRING" id="1036611.A0A1L9PZ88"/>
<reference evidence="3" key="1">
    <citation type="journal article" date="2017" name="Genome Biol.">
        <title>Comparative genomics reveals high biological diversity and specific adaptations in the industrially and medically important fungal genus Aspergillus.</title>
        <authorList>
            <person name="de Vries R.P."/>
            <person name="Riley R."/>
            <person name="Wiebenga A."/>
            <person name="Aguilar-Osorio G."/>
            <person name="Amillis S."/>
            <person name="Uchima C.A."/>
            <person name="Anderluh G."/>
            <person name="Asadollahi M."/>
            <person name="Askin M."/>
            <person name="Barry K."/>
            <person name="Battaglia E."/>
            <person name="Bayram O."/>
            <person name="Benocci T."/>
            <person name="Braus-Stromeyer S.A."/>
            <person name="Caldana C."/>
            <person name="Canovas D."/>
            <person name="Cerqueira G.C."/>
            <person name="Chen F."/>
            <person name="Chen W."/>
            <person name="Choi C."/>
            <person name="Clum A."/>
            <person name="Dos Santos R.A."/>
            <person name="Damasio A.R."/>
            <person name="Diallinas G."/>
            <person name="Emri T."/>
            <person name="Fekete E."/>
            <person name="Flipphi M."/>
            <person name="Freyberg S."/>
            <person name="Gallo A."/>
            <person name="Gournas C."/>
            <person name="Habgood R."/>
            <person name="Hainaut M."/>
            <person name="Harispe M.L."/>
            <person name="Henrissat B."/>
            <person name="Hilden K.S."/>
            <person name="Hope R."/>
            <person name="Hossain A."/>
            <person name="Karabika E."/>
            <person name="Karaffa L."/>
            <person name="Karanyi Z."/>
            <person name="Krasevec N."/>
            <person name="Kuo A."/>
            <person name="Kusch H."/>
            <person name="LaButti K."/>
            <person name="Lagendijk E.L."/>
            <person name="Lapidus A."/>
            <person name="Levasseur A."/>
            <person name="Lindquist E."/>
            <person name="Lipzen A."/>
            <person name="Logrieco A.F."/>
            <person name="MacCabe A."/>
            <person name="Maekelae M.R."/>
            <person name="Malavazi I."/>
            <person name="Melin P."/>
            <person name="Meyer V."/>
            <person name="Mielnichuk N."/>
            <person name="Miskei M."/>
            <person name="Molnar A.P."/>
            <person name="Mule G."/>
            <person name="Ngan C.Y."/>
            <person name="Orejas M."/>
            <person name="Orosz E."/>
            <person name="Ouedraogo J.P."/>
            <person name="Overkamp K.M."/>
            <person name="Park H.-S."/>
            <person name="Perrone G."/>
            <person name="Piumi F."/>
            <person name="Punt P.J."/>
            <person name="Ram A.F."/>
            <person name="Ramon A."/>
            <person name="Rauscher S."/>
            <person name="Record E."/>
            <person name="Riano-Pachon D.M."/>
            <person name="Robert V."/>
            <person name="Roehrig J."/>
            <person name="Ruller R."/>
            <person name="Salamov A."/>
            <person name="Salih N.S."/>
            <person name="Samson R.A."/>
            <person name="Sandor E."/>
            <person name="Sanguinetti M."/>
            <person name="Schuetze T."/>
            <person name="Sepcic K."/>
            <person name="Shelest E."/>
            <person name="Sherlock G."/>
            <person name="Sophianopoulou V."/>
            <person name="Squina F.M."/>
            <person name="Sun H."/>
            <person name="Susca A."/>
            <person name="Todd R.B."/>
            <person name="Tsang A."/>
            <person name="Unkles S.E."/>
            <person name="van de Wiele N."/>
            <person name="van Rossen-Uffink D."/>
            <person name="Oliveira J.V."/>
            <person name="Vesth T.C."/>
            <person name="Visser J."/>
            <person name="Yu J.-H."/>
            <person name="Zhou M."/>
            <person name="Andersen M.R."/>
            <person name="Archer D.B."/>
            <person name="Baker S.E."/>
            <person name="Benoit I."/>
            <person name="Brakhage A.A."/>
            <person name="Braus G.H."/>
            <person name="Fischer R."/>
            <person name="Frisvad J.C."/>
            <person name="Goldman G.H."/>
            <person name="Houbraken J."/>
            <person name="Oakley B."/>
            <person name="Pocsi I."/>
            <person name="Scazzocchio C."/>
            <person name="Seiboth B."/>
            <person name="vanKuyk P.A."/>
            <person name="Wortman J."/>
            <person name="Dyer P.S."/>
            <person name="Grigoriev I.V."/>
        </authorList>
    </citation>
    <scope>NUCLEOTIDE SEQUENCE [LARGE SCALE GENOMIC DNA]</scope>
    <source>
        <strain evidence="3">CBS 583.65</strain>
    </source>
</reference>